<name>A0A3S1CVX8_9CYAN</name>
<organism evidence="2 3">
    <name type="scientific">Dulcicalothrix desertica PCC 7102</name>
    <dbReference type="NCBI Taxonomy" id="232991"/>
    <lineage>
        <taxon>Bacteria</taxon>
        <taxon>Bacillati</taxon>
        <taxon>Cyanobacteriota</taxon>
        <taxon>Cyanophyceae</taxon>
        <taxon>Nostocales</taxon>
        <taxon>Calotrichaceae</taxon>
        <taxon>Dulcicalothrix</taxon>
    </lineage>
</organism>
<evidence type="ECO:0000313" key="3">
    <source>
        <dbReference type="Proteomes" id="UP000271624"/>
    </source>
</evidence>
<protein>
    <submittedName>
        <fullName evidence="2">Uncharacterized protein</fullName>
    </submittedName>
</protein>
<feature type="chain" id="PRO_5030083033" evidence="1">
    <location>
        <begin position="29"/>
        <end position="125"/>
    </location>
</feature>
<dbReference type="AlphaFoldDB" id="A0A3S1CVX8"/>
<dbReference type="OrthoDB" id="512976at2"/>
<dbReference type="RefSeq" id="WP_127078977.1">
    <property type="nucleotide sequence ID" value="NZ_RSCL01000001.1"/>
</dbReference>
<evidence type="ECO:0000313" key="2">
    <source>
        <dbReference type="EMBL" id="RUT10277.1"/>
    </source>
</evidence>
<dbReference type="EMBL" id="RSCL01000001">
    <property type="protein sequence ID" value="RUT10277.1"/>
    <property type="molecule type" value="Genomic_DNA"/>
</dbReference>
<evidence type="ECO:0000256" key="1">
    <source>
        <dbReference type="SAM" id="SignalP"/>
    </source>
</evidence>
<accession>A0A3S1CVX8</accession>
<gene>
    <name evidence="2" type="ORF">DSM106972_007720</name>
</gene>
<proteinExistence type="predicted"/>
<dbReference type="Proteomes" id="UP000271624">
    <property type="component" value="Unassembled WGS sequence"/>
</dbReference>
<sequence length="125" mass="13876">MLNLKNNAKYFVLLPVISATLFAGLANAETIKTKNFSVKITRNCAEGNVTCNKLTYVGKDLKTGKSIRLNGKTIHTKGADGRTPGRFLGYEFRNSQYLYRVTADNKLQVFKSGKLILQEQGTLVD</sequence>
<feature type="signal peptide" evidence="1">
    <location>
        <begin position="1"/>
        <end position="28"/>
    </location>
</feature>
<reference evidence="2" key="1">
    <citation type="submission" date="2018-12" db="EMBL/GenBank/DDBJ databases">
        <authorList>
            <person name="Will S."/>
            <person name="Neumann-Schaal M."/>
            <person name="Henke P."/>
        </authorList>
    </citation>
    <scope>NUCLEOTIDE SEQUENCE</scope>
    <source>
        <strain evidence="2">PCC 7102</strain>
    </source>
</reference>
<keyword evidence="1" id="KW-0732">Signal</keyword>
<reference evidence="2" key="2">
    <citation type="journal article" date="2019" name="Genome Biol. Evol.">
        <title>Day and night: Metabolic profiles and evolutionary relationships of six axenic non-marine cyanobacteria.</title>
        <authorList>
            <person name="Will S.E."/>
            <person name="Henke P."/>
            <person name="Boedeker C."/>
            <person name="Huang S."/>
            <person name="Brinkmann H."/>
            <person name="Rohde M."/>
            <person name="Jarek M."/>
            <person name="Friedl T."/>
            <person name="Seufert S."/>
            <person name="Schumacher M."/>
            <person name="Overmann J."/>
            <person name="Neumann-Schaal M."/>
            <person name="Petersen J."/>
        </authorList>
    </citation>
    <scope>NUCLEOTIDE SEQUENCE [LARGE SCALE GENOMIC DNA]</scope>
    <source>
        <strain evidence="2">PCC 7102</strain>
    </source>
</reference>
<keyword evidence="3" id="KW-1185">Reference proteome</keyword>
<comment type="caution">
    <text evidence="2">The sequence shown here is derived from an EMBL/GenBank/DDBJ whole genome shotgun (WGS) entry which is preliminary data.</text>
</comment>